<feature type="transmembrane region" description="Helical" evidence="8">
    <location>
        <begin position="405"/>
        <end position="430"/>
    </location>
</feature>
<feature type="domain" description="MTTase N-terminal" evidence="9">
    <location>
        <begin position="1"/>
        <end position="54"/>
    </location>
</feature>
<reference evidence="12" key="2">
    <citation type="submission" date="2018-02" db="UniProtKB">
        <authorList>
            <consortium name="EnsemblPlants"/>
        </authorList>
    </citation>
    <scope>IDENTIFICATION</scope>
    <source>
        <strain evidence="12">Williams 82</strain>
    </source>
</reference>
<reference evidence="11" key="3">
    <citation type="submission" date="2018-07" db="EMBL/GenBank/DDBJ databases">
        <title>WGS assembly of Glycine max.</title>
        <authorList>
            <person name="Schmutz J."/>
            <person name="Cannon S."/>
            <person name="Schlueter J."/>
            <person name="Ma J."/>
            <person name="Mitros T."/>
            <person name="Nelson W."/>
            <person name="Hyten D."/>
            <person name="Song Q."/>
            <person name="Thelen J."/>
            <person name="Cheng J."/>
            <person name="Xu D."/>
            <person name="Hellsten U."/>
            <person name="May G."/>
            <person name="Yu Y."/>
            <person name="Sakurai T."/>
            <person name="Umezawa T."/>
            <person name="Bhattacharyya M."/>
            <person name="Sandhu D."/>
            <person name="Valliyodan B."/>
            <person name="Lindquist E."/>
            <person name="Peto M."/>
            <person name="Grant D."/>
            <person name="Shu S."/>
            <person name="Goodstein D."/>
            <person name="Barry K."/>
            <person name="Futrell-Griggs M."/>
            <person name="Abernathy B."/>
            <person name="Du J."/>
            <person name="Tian Z."/>
            <person name="Zhu L."/>
            <person name="Gill N."/>
            <person name="Joshi T."/>
            <person name="Libault M."/>
            <person name="Sethuraman A."/>
            <person name="Zhang X."/>
            <person name="Shinozaki K."/>
            <person name="Nguyen H."/>
            <person name="Wing R."/>
            <person name="Cregan P."/>
            <person name="Specht J."/>
            <person name="Grimwood J."/>
            <person name="Rokhsar D."/>
            <person name="Stacey G."/>
            <person name="Shoemaker R."/>
            <person name="Jackson S."/>
        </authorList>
    </citation>
    <scope>NUCLEOTIDE SEQUENCE</scope>
    <source>
        <tissue evidence="11">Callus</tissue>
    </source>
</reference>
<dbReference type="InterPro" id="IPR007197">
    <property type="entry name" value="rSAM"/>
</dbReference>
<evidence type="ECO:0000313" key="13">
    <source>
        <dbReference type="Proteomes" id="UP000008827"/>
    </source>
</evidence>
<dbReference type="GO" id="GO:0035600">
    <property type="term" value="P:tRNA methylthiolation"/>
    <property type="evidence" value="ECO:0000318"/>
    <property type="project" value="GO_Central"/>
</dbReference>
<dbReference type="Gramene" id="KRH44922">
    <property type="protein sequence ID" value="KRH44922"/>
    <property type="gene ID" value="GLYMA_08G239200"/>
</dbReference>
<protein>
    <submittedName>
        <fullName evidence="11 12">Uncharacterized protein</fullName>
    </submittedName>
</protein>
<dbReference type="PANTHER" id="PTHR11918:SF45">
    <property type="entry name" value="THREONYLCARBAMOYLADENOSINE TRNA METHYLTHIOTRANSFERASE"/>
    <property type="match status" value="1"/>
</dbReference>
<gene>
    <name evidence="11" type="ORF">GLYMA_08G239200</name>
</gene>
<evidence type="ECO:0000256" key="3">
    <source>
        <dbReference type="ARBA" id="ARBA00022679"/>
    </source>
</evidence>
<keyword evidence="6" id="KW-0408">Iron</keyword>
<evidence type="ECO:0000256" key="8">
    <source>
        <dbReference type="SAM" id="Phobius"/>
    </source>
</evidence>
<dbReference type="InterPro" id="IPR006638">
    <property type="entry name" value="Elp3/MiaA/NifB-like_rSAM"/>
</dbReference>
<evidence type="ECO:0000256" key="1">
    <source>
        <dbReference type="ARBA" id="ARBA00001966"/>
    </source>
</evidence>
<name>A0A0R0IRV7_SOYBN</name>
<dbReference type="Gene3D" id="3.80.30.20">
    <property type="entry name" value="tm_1862 like domain"/>
    <property type="match status" value="2"/>
</dbReference>
<evidence type="ECO:0000256" key="5">
    <source>
        <dbReference type="ARBA" id="ARBA00022723"/>
    </source>
</evidence>
<dbReference type="InterPro" id="IPR013848">
    <property type="entry name" value="Methylthiotransferase_N"/>
</dbReference>
<keyword evidence="8" id="KW-0812">Transmembrane</keyword>
<keyword evidence="8" id="KW-0472">Membrane</keyword>
<dbReference type="PROSITE" id="PS51449">
    <property type="entry name" value="MTTASE_N"/>
    <property type="match status" value="1"/>
</dbReference>
<dbReference type="PANTHER" id="PTHR11918">
    <property type="entry name" value="RADICAL SAM PROTEINS"/>
    <property type="match status" value="1"/>
</dbReference>
<keyword evidence="3" id="KW-0808">Transferase</keyword>
<dbReference type="STRING" id="3847.A0A0R0IRV7"/>
<dbReference type="SUPFAM" id="SSF102114">
    <property type="entry name" value="Radical SAM enzymes"/>
    <property type="match status" value="1"/>
</dbReference>
<dbReference type="PaxDb" id="3847-GLYMA08G26083.1"/>
<accession>A0A0R0IRV7</accession>
<evidence type="ECO:0000256" key="7">
    <source>
        <dbReference type="ARBA" id="ARBA00023014"/>
    </source>
</evidence>
<keyword evidence="5" id="KW-0479">Metal-binding</keyword>
<keyword evidence="7" id="KW-0411">Iron-sulfur</keyword>
<dbReference type="InterPro" id="IPR058240">
    <property type="entry name" value="rSAM_sf"/>
</dbReference>
<reference evidence="11 12" key="1">
    <citation type="journal article" date="2010" name="Nature">
        <title>Genome sequence of the palaeopolyploid soybean.</title>
        <authorList>
            <person name="Schmutz J."/>
            <person name="Cannon S.B."/>
            <person name="Schlueter J."/>
            <person name="Ma J."/>
            <person name="Mitros T."/>
            <person name="Nelson W."/>
            <person name="Hyten D.L."/>
            <person name="Song Q."/>
            <person name="Thelen J.J."/>
            <person name="Cheng J."/>
            <person name="Xu D."/>
            <person name="Hellsten U."/>
            <person name="May G.D."/>
            <person name="Yu Y."/>
            <person name="Sakurai T."/>
            <person name="Umezawa T."/>
            <person name="Bhattacharyya M.K."/>
            <person name="Sandhu D."/>
            <person name="Valliyodan B."/>
            <person name="Lindquist E."/>
            <person name="Peto M."/>
            <person name="Grant D."/>
            <person name="Shu S."/>
            <person name="Goodstein D."/>
            <person name="Barry K."/>
            <person name="Futrell-Griggs M."/>
            <person name="Abernathy B."/>
            <person name="Du J."/>
            <person name="Tian Z."/>
            <person name="Zhu L."/>
            <person name="Gill N."/>
            <person name="Joshi T."/>
            <person name="Libault M."/>
            <person name="Sethuraman A."/>
            <person name="Zhang X.-C."/>
            <person name="Shinozaki K."/>
            <person name="Nguyen H.T."/>
            <person name="Wing R.A."/>
            <person name="Cregan P."/>
            <person name="Specht J."/>
            <person name="Grimwood J."/>
            <person name="Rokhsar D."/>
            <person name="Stacey G."/>
            <person name="Shoemaker R.C."/>
            <person name="Jackson S.A."/>
        </authorList>
    </citation>
    <scope>NUCLEOTIDE SEQUENCE</scope>
    <source>
        <strain evidence="12">cv. Williams 82</strain>
        <tissue evidence="11">Callus</tissue>
    </source>
</reference>
<evidence type="ECO:0000313" key="12">
    <source>
        <dbReference type="EnsemblPlants" id="KRH44922"/>
    </source>
</evidence>
<dbReference type="InterPro" id="IPR023404">
    <property type="entry name" value="rSAM_horseshoe"/>
</dbReference>
<keyword evidence="13" id="KW-1185">Reference proteome</keyword>
<sequence>MDTIITKGKSSNKPLVVAGCVPQGSRDLKELQGISIVGVQQIHRVVEIVEETLKGHEVRLLTRKKLPTLDLPKVRKNKFVEILPINVGCLGACTYCKTKHARGHLGSYTIDSLVRRVKSVISEGIAEILRHPCVYSFLHVPVQSGSDTILSAMNREYTVSEFRTVVDTLTELVPEMQIATDIICRFPGETDEDFVQTVNLIEEYKFPQVHISQFYPRPGTPAARMKKVPSNVVKRRSRELTCKVERIWITDIASDGVHLVGHTKGYIQVLVLAPDNMLGTSAVVKITSVGRWSVFGEIFETINHASDNKALNKLVPNQDLSSLCGGFSEEQESCACGNDICCGQEGTLEKSDNSRGSQNQSKRNFIGWMLRKRGHLHKTVESELASGSVKKQEGSMRKWDLVDKVLLGGISISILTIMALVVAVMFRVIWSQ</sequence>
<dbReference type="SMART" id="SM00729">
    <property type="entry name" value="Elp3"/>
    <property type="match status" value="1"/>
</dbReference>
<dbReference type="GO" id="GO:0046872">
    <property type="term" value="F:metal ion binding"/>
    <property type="evidence" value="ECO:0007669"/>
    <property type="project" value="UniProtKB-KW"/>
</dbReference>
<dbReference type="PROSITE" id="PS01278">
    <property type="entry name" value="MTTASE_RADICAL"/>
    <property type="match status" value="1"/>
</dbReference>
<keyword evidence="8" id="KW-1133">Transmembrane helix</keyword>
<evidence type="ECO:0000256" key="4">
    <source>
        <dbReference type="ARBA" id="ARBA00022691"/>
    </source>
</evidence>
<dbReference type="PROSITE" id="PS51918">
    <property type="entry name" value="RADICAL_SAM"/>
    <property type="match status" value="1"/>
</dbReference>
<dbReference type="EMBL" id="CM000841">
    <property type="protein sequence ID" value="KRH44922.1"/>
    <property type="molecule type" value="Genomic_DNA"/>
</dbReference>
<keyword evidence="2" id="KW-0004">4Fe-4S</keyword>
<evidence type="ECO:0000256" key="6">
    <source>
        <dbReference type="ARBA" id="ARBA00023004"/>
    </source>
</evidence>
<dbReference type="Pfam" id="PF04055">
    <property type="entry name" value="Radical_SAM"/>
    <property type="match status" value="1"/>
</dbReference>
<proteinExistence type="predicted"/>
<organism evidence="11">
    <name type="scientific">Glycine max</name>
    <name type="common">Soybean</name>
    <name type="synonym">Glycine hispida</name>
    <dbReference type="NCBI Taxonomy" id="3847"/>
    <lineage>
        <taxon>Eukaryota</taxon>
        <taxon>Viridiplantae</taxon>
        <taxon>Streptophyta</taxon>
        <taxon>Embryophyta</taxon>
        <taxon>Tracheophyta</taxon>
        <taxon>Spermatophyta</taxon>
        <taxon>Magnoliopsida</taxon>
        <taxon>eudicotyledons</taxon>
        <taxon>Gunneridae</taxon>
        <taxon>Pentapetalae</taxon>
        <taxon>rosids</taxon>
        <taxon>fabids</taxon>
        <taxon>Fabales</taxon>
        <taxon>Fabaceae</taxon>
        <taxon>Papilionoideae</taxon>
        <taxon>50 kb inversion clade</taxon>
        <taxon>NPAAA clade</taxon>
        <taxon>indigoferoid/millettioid clade</taxon>
        <taxon>Phaseoleae</taxon>
        <taxon>Glycine</taxon>
        <taxon>Glycine subgen. Soja</taxon>
    </lineage>
</organism>
<keyword evidence="4" id="KW-0949">S-adenosyl-L-methionine</keyword>
<evidence type="ECO:0000259" key="10">
    <source>
        <dbReference type="PROSITE" id="PS51918"/>
    </source>
</evidence>
<dbReference type="InParanoid" id="A0A0R0IRV7"/>
<comment type="cofactor">
    <cofactor evidence="1">
        <name>[4Fe-4S] cluster</name>
        <dbReference type="ChEBI" id="CHEBI:49883"/>
    </cofactor>
</comment>
<dbReference type="SMR" id="A0A0R0IRV7"/>
<dbReference type="AlphaFoldDB" id="A0A0R0IRV7"/>
<evidence type="ECO:0000259" key="9">
    <source>
        <dbReference type="PROSITE" id="PS51449"/>
    </source>
</evidence>
<evidence type="ECO:0000256" key="2">
    <source>
        <dbReference type="ARBA" id="ARBA00022485"/>
    </source>
</evidence>
<dbReference type="GO" id="GO:0035598">
    <property type="term" value="F:tRNA (N(6)-L-threonylcarbamoyladenosine(37)-C(2))-methylthiotransferase activity"/>
    <property type="evidence" value="ECO:0000318"/>
    <property type="project" value="GO_Central"/>
</dbReference>
<dbReference type="InterPro" id="IPR020612">
    <property type="entry name" value="Methylthiotransferase_CS"/>
</dbReference>
<feature type="domain" description="Radical SAM core" evidence="10">
    <location>
        <begin position="1"/>
        <end position="250"/>
    </location>
</feature>
<dbReference type="Proteomes" id="UP000008827">
    <property type="component" value="Chromosome 8"/>
</dbReference>
<dbReference type="GO" id="GO:0051539">
    <property type="term" value="F:4 iron, 4 sulfur cluster binding"/>
    <property type="evidence" value="ECO:0007669"/>
    <property type="project" value="UniProtKB-KW"/>
</dbReference>
<dbReference type="EnsemblPlants" id="KRH44922">
    <property type="protein sequence ID" value="KRH44922"/>
    <property type="gene ID" value="GLYMA_08G239200"/>
</dbReference>
<evidence type="ECO:0000313" key="11">
    <source>
        <dbReference type="EMBL" id="KRH44922.1"/>
    </source>
</evidence>
<dbReference type="GO" id="GO:0005783">
    <property type="term" value="C:endoplasmic reticulum"/>
    <property type="evidence" value="ECO:0000318"/>
    <property type="project" value="GO_Central"/>
</dbReference>